<gene>
    <name evidence="2" type="ORF">GCM10022404_13670</name>
</gene>
<dbReference type="InterPro" id="IPR007410">
    <property type="entry name" value="LpqE-like"/>
</dbReference>
<keyword evidence="3" id="KW-1185">Reference proteome</keyword>
<feature type="signal peptide" evidence="1">
    <location>
        <begin position="1"/>
        <end position="26"/>
    </location>
</feature>
<proteinExistence type="predicted"/>
<dbReference type="RefSeq" id="WP_425549849.1">
    <property type="nucleotide sequence ID" value="NZ_BAABDF010000006.1"/>
</dbReference>
<organism evidence="2 3">
    <name type="scientific">Celeribacter arenosi</name>
    <dbReference type="NCBI Taxonomy" id="792649"/>
    <lineage>
        <taxon>Bacteria</taxon>
        <taxon>Pseudomonadati</taxon>
        <taxon>Pseudomonadota</taxon>
        <taxon>Alphaproteobacteria</taxon>
        <taxon>Rhodobacterales</taxon>
        <taxon>Roseobacteraceae</taxon>
        <taxon>Celeribacter</taxon>
    </lineage>
</organism>
<accession>A0ABP7K3I0</accession>
<dbReference type="PANTHER" id="PTHR36302:SF1">
    <property type="entry name" value="COPPER CHAPERONE PCU(A)C"/>
    <property type="match status" value="1"/>
</dbReference>
<evidence type="ECO:0000313" key="3">
    <source>
        <dbReference type="Proteomes" id="UP001399917"/>
    </source>
</evidence>
<evidence type="ECO:0000313" key="2">
    <source>
        <dbReference type="EMBL" id="GAA3864616.1"/>
    </source>
</evidence>
<name>A0ABP7K3I0_9RHOB</name>
<dbReference type="Proteomes" id="UP001399917">
    <property type="component" value="Unassembled WGS sequence"/>
</dbReference>
<dbReference type="InterPro" id="IPR036182">
    <property type="entry name" value="PCuAC_sf"/>
</dbReference>
<comment type="caution">
    <text evidence="2">The sequence shown here is derived from an EMBL/GenBank/DDBJ whole genome shotgun (WGS) entry which is preliminary data.</text>
</comment>
<dbReference type="SUPFAM" id="SSF110087">
    <property type="entry name" value="DR1885-like metal-binding protein"/>
    <property type="match status" value="1"/>
</dbReference>
<dbReference type="Gene3D" id="2.60.40.1890">
    <property type="entry name" value="PCu(A)C copper chaperone"/>
    <property type="match status" value="1"/>
</dbReference>
<reference evidence="3" key="1">
    <citation type="journal article" date="2019" name="Int. J. Syst. Evol. Microbiol.">
        <title>The Global Catalogue of Microorganisms (GCM) 10K type strain sequencing project: providing services to taxonomists for standard genome sequencing and annotation.</title>
        <authorList>
            <consortium name="The Broad Institute Genomics Platform"/>
            <consortium name="The Broad Institute Genome Sequencing Center for Infectious Disease"/>
            <person name="Wu L."/>
            <person name="Ma J."/>
        </authorList>
    </citation>
    <scope>NUCLEOTIDE SEQUENCE [LARGE SCALE GENOMIC DNA]</scope>
    <source>
        <strain evidence="3">JCM 17190</strain>
    </source>
</reference>
<dbReference type="EMBL" id="BAABDF010000006">
    <property type="protein sequence ID" value="GAA3864616.1"/>
    <property type="molecule type" value="Genomic_DNA"/>
</dbReference>
<sequence>MTIKTPLRAGLCTLALTLPFSTPVLADDSTHDGMSHIMITDAYARASGMSAKAGAAFFVIENHTDTDDRLIAAASDIAMRVELHTHIDAGDGVMQMRRVEGGIAVPAGGTHTLMRGGDHVMFMGLTRPMSDGDMVTVTLTFEEAGEMTLDIPVDLTRAETMPMKMPADGTGMQHGKTN</sequence>
<evidence type="ECO:0000256" key="1">
    <source>
        <dbReference type="SAM" id="SignalP"/>
    </source>
</evidence>
<dbReference type="PANTHER" id="PTHR36302">
    <property type="entry name" value="BLR7088 PROTEIN"/>
    <property type="match status" value="1"/>
</dbReference>
<dbReference type="Pfam" id="PF04314">
    <property type="entry name" value="PCuAC"/>
    <property type="match status" value="1"/>
</dbReference>
<feature type="chain" id="PRO_5046891374" evidence="1">
    <location>
        <begin position="27"/>
        <end position="178"/>
    </location>
</feature>
<dbReference type="InterPro" id="IPR058248">
    <property type="entry name" value="Lxx211020-like"/>
</dbReference>
<protein>
    <submittedName>
        <fullName evidence="2">Copper chaperone PCu(A)C</fullName>
    </submittedName>
</protein>
<keyword evidence="1" id="KW-0732">Signal</keyword>